<dbReference type="Proteomes" id="UP001606303">
    <property type="component" value="Unassembled WGS sequence"/>
</dbReference>
<feature type="transmembrane region" description="Helical" evidence="1">
    <location>
        <begin position="12"/>
        <end position="33"/>
    </location>
</feature>
<gene>
    <name evidence="2" type="ORF">ACG01O_03320</name>
</gene>
<feature type="transmembrane region" description="Helical" evidence="1">
    <location>
        <begin position="72"/>
        <end position="93"/>
    </location>
</feature>
<organism evidence="2 3">
    <name type="scientific">Pelomonas baiyunensis</name>
    <dbReference type="NCBI Taxonomy" id="3299026"/>
    <lineage>
        <taxon>Bacteria</taxon>
        <taxon>Pseudomonadati</taxon>
        <taxon>Pseudomonadota</taxon>
        <taxon>Betaproteobacteria</taxon>
        <taxon>Burkholderiales</taxon>
        <taxon>Sphaerotilaceae</taxon>
        <taxon>Roseateles</taxon>
    </lineage>
</organism>
<keyword evidence="3" id="KW-1185">Reference proteome</keyword>
<keyword evidence="1" id="KW-0812">Transmembrane</keyword>
<feature type="transmembrane region" description="Helical" evidence="1">
    <location>
        <begin position="99"/>
        <end position="118"/>
    </location>
</feature>
<sequence length="134" mass="14410">MKIRGAVQVAQSVLLRALIFIGLFVVQFLALLFSGAIGPFSSPIGSLHAATVLAGLAWVFLPILYARRTGGAVVVLGWCVAALFHISSVHRGYRTEPAQMMALAWLLATLAIVAVLFFDPPAYLRKSEDVGRSE</sequence>
<keyword evidence="1" id="KW-1133">Transmembrane helix</keyword>
<feature type="transmembrane region" description="Helical" evidence="1">
    <location>
        <begin position="45"/>
        <end position="65"/>
    </location>
</feature>
<dbReference type="EMBL" id="JBIGIB010000001">
    <property type="protein sequence ID" value="MFG6465634.1"/>
    <property type="molecule type" value="Genomic_DNA"/>
</dbReference>
<protein>
    <submittedName>
        <fullName evidence="2">Uncharacterized protein</fullName>
    </submittedName>
</protein>
<evidence type="ECO:0000256" key="1">
    <source>
        <dbReference type="SAM" id="Phobius"/>
    </source>
</evidence>
<evidence type="ECO:0000313" key="3">
    <source>
        <dbReference type="Proteomes" id="UP001606303"/>
    </source>
</evidence>
<proteinExistence type="predicted"/>
<name>A0ABW7GUH9_9BURK</name>
<reference evidence="2 3" key="1">
    <citation type="submission" date="2024-08" db="EMBL/GenBank/DDBJ databases">
        <authorList>
            <person name="Lu H."/>
        </authorList>
    </citation>
    <scope>NUCLEOTIDE SEQUENCE [LARGE SCALE GENOMIC DNA]</scope>
    <source>
        <strain evidence="2 3">BYS87W</strain>
    </source>
</reference>
<dbReference type="RefSeq" id="WP_394381363.1">
    <property type="nucleotide sequence ID" value="NZ_JBIGIB010000001.1"/>
</dbReference>
<evidence type="ECO:0000313" key="2">
    <source>
        <dbReference type="EMBL" id="MFG6465634.1"/>
    </source>
</evidence>
<comment type="caution">
    <text evidence="2">The sequence shown here is derived from an EMBL/GenBank/DDBJ whole genome shotgun (WGS) entry which is preliminary data.</text>
</comment>
<keyword evidence="1" id="KW-0472">Membrane</keyword>
<accession>A0ABW7GUH9</accession>